<proteinExistence type="predicted"/>
<dbReference type="OrthoDB" id="39124at2759"/>
<comment type="caution">
    <text evidence="3">The sequence shown here is derived from an EMBL/GenBank/DDBJ whole genome shotgun (WGS) entry which is preliminary data.</text>
</comment>
<name>A0A9K3LLE4_9STRA</name>
<accession>A0A9K3LLE4</accession>
<feature type="compositionally biased region" description="Low complexity" evidence="1">
    <location>
        <begin position="81"/>
        <end position="90"/>
    </location>
</feature>
<feature type="compositionally biased region" description="Low complexity" evidence="1">
    <location>
        <begin position="324"/>
        <end position="337"/>
    </location>
</feature>
<feature type="compositionally biased region" description="Low complexity" evidence="1">
    <location>
        <begin position="54"/>
        <end position="73"/>
    </location>
</feature>
<evidence type="ECO:0000256" key="2">
    <source>
        <dbReference type="SAM" id="Phobius"/>
    </source>
</evidence>
<dbReference type="PANTHER" id="PTHR16148">
    <property type="entry name" value="NF-KAPPA-B-REPRESSING FACTOR-RELATED"/>
    <property type="match status" value="1"/>
</dbReference>
<dbReference type="GO" id="GO:0005730">
    <property type="term" value="C:nucleolus"/>
    <property type="evidence" value="ECO:0007669"/>
    <property type="project" value="TreeGrafter"/>
</dbReference>
<feature type="region of interest" description="Disordered" evidence="1">
    <location>
        <begin position="287"/>
        <end position="341"/>
    </location>
</feature>
<evidence type="ECO:0000313" key="4">
    <source>
        <dbReference type="Proteomes" id="UP000693970"/>
    </source>
</evidence>
<dbReference type="Proteomes" id="UP000693970">
    <property type="component" value="Unassembled WGS sequence"/>
</dbReference>
<feature type="compositionally biased region" description="Low complexity" evidence="1">
    <location>
        <begin position="16"/>
        <end position="38"/>
    </location>
</feature>
<feature type="transmembrane region" description="Helical" evidence="2">
    <location>
        <begin position="125"/>
        <end position="152"/>
    </location>
</feature>
<feature type="compositionally biased region" description="Polar residues" evidence="1">
    <location>
        <begin position="39"/>
        <end position="48"/>
    </location>
</feature>
<dbReference type="AlphaFoldDB" id="A0A9K3LLE4"/>
<keyword evidence="2" id="KW-1133">Transmembrane helix</keyword>
<sequence>MAGGNHHHHHHRRTTRQQQQQQQQQQQSQPSHSTPPSSNTGNRNNTKRFFTIHSSNNNNNSSNNSNNGSTTTNPRPNDNGSSSTSSFSSPSDTYHQLSLVLMEMESFTTTATTTTTRQPRMVCMFFLTLLLCSVVVFVSSCLVMGLTVGMILSVHYFERQSPVAAIVSDGNAYLTPQLLYSKWNTGGPLSLFSSSSLGAVKVTLVDADIAACNVIHRYSTDTATTSTTTTTMTDTSLELGKVITTTDSGQLQVLMVVQEELPIHATTFDQSYGKNGEYYRQLDTVPAATPTTHSGGGKGIHSRHHHDDSNADDKYSHDTEQEHSNNPTNSTSTTTNSLGDGIPMTLEQAERLVPGYTEYIKRQPDFGNPDRVKLLQPTLCESDGVTYGYDDWTTLRAAVQEANYLAAERFRRWNEYFANHIVTVFQDDTLYYEQDVVFTICPNTTLTSRHHHPYQYPFSFPFPFFHRRNNNNRHANSIVINSENIVLQCDNCIIDVKATHHIAFGVNARNVLIRGVTFRGATSSSLTFHHDGAEVTLEDCKWINNNNNNNNKKNNNNNKNNNRANTNMKLGGVADINSTSIVTFYRCEIGFDKTKTTTTTTTNWWRWLCTWLVSSSIDKSTNPLSIRSSL</sequence>
<feature type="region of interest" description="Disordered" evidence="1">
    <location>
        <begin position="1"/>
        <end position="90"/>
    </location>
</feature>
<keyword evidence="4" id="KW-1185">Reference proteome</keyword>
<reference evidence="3" key="1">
    <citation type="journal article" date="2021" name="Sci. Rep.">
        <title>Diploid genomic architecture of Nitzschia inconspicua, an elite biomass production diatom.</title>
        <authorList>
            <person name="Oliver A."/>
            <person name="Podell S."/>
            <person name="Pinowska A."/>
            <person name="Traller J.C."/>
            <person name="Smith S.R."/>
            <person name="McClure R."/>
            <person name="Beliaev A."/>
            <person name="Bohutskyi P."/>
            <person name="Hill E.A."/>
            <person name="Rabines A."/>
            <person name="Zheng H."/>
            <person name="Allen L.Z."/>
            <person name="Kuo A."/>
            <person name="Grigoriev I.V."/>
            <person name="Allen A.E."/>
            <person name="Hazlebeck D."/>
            <person name="Allen E.E."/>
        </authorList>
    </citation>
    <scope>NUCLEOTIDE SEQUENCE</scope>
    <source>
        <strain evidence="3">Hildebrandi</strain>
    </source>
</reference>
<feature type="compositionally biased region" description="Basic residues" evidence="1">
    <location>
        <begin position="1"/>
        <end position="15"/>
    </location>
</feature>
<dbReference type="GO" id="GO:0005654">
    <property type="term" value="C:nucleoplasm"/>
    <property type="evidence" value="ECO:0007669"/>
    <property type="project" value="TreeGrafter"/>
</dbReference>
<keyword evidence="2" id="KW-0812">Transmembrane</keyword>
<organism evidence="3 4">
    <name type="scientific">Nitzschia inconspicua</name>
    <dbReference type="NCBI Taxonomy" id="303405"/>
    <lineage>
        <taxon>Eukaryota</taxon>
        <taxon>Sar</taxon>
        <taxon>Stramenopiles</taxon>
        <taxon>Ochrophyta</taxon>
        <taxon>Bacillariophyta</taxon>
        <taxon>Bacillariophyceae</taxon>
        <taxon>Bacillariophycidae</taxon>
        <taxon>Bacillariales</taxon>
        <taxon>Bacillariaceae</taxon>
        <taxon>Nitzschia</taxon>
    </lineage>
</organism>
<evidence type="ECO:0000313" key="3">
    <source>
        <dbReference type="EMBL" id="KAG7363858.1"/>
    </source>
</evidence>
<evidence type="ECO:0000256" key="1">
    <source>
        <dbReference type="SAM" id="MobiDB-lite"/>
    </source>
</evidence>
<feature type="compositionally biased region" description="Basic and acidic residues" evidence="1">
    <location>
        <begin position="305"/>
        <end position="323"/>
    </location>
</feature>
<reference evidence="3" key="2">
    <citation type="submission" date="2021-04" db="EMBL/GenBank/DDBJ databases">
        <authorList>
            <person name="Podell S."/>
        </authorList>
    </citation>
    <scope>NUCLEOTIDE SEQUENCE</scope>
    <source>
        <strain evidence="3">Hildebrandi</strain>
    </source>
</reference>
<protein>
    <submittedName>
        <fullName evidence="3">Uncharacterized protein</fullName>
    </submittedName>
</protein>
<keyword evidence="2" id="KW-0472">Membrane</keyword>
<dbReference type="PANTHER" id="PTHR16148:SF14">
    <property type="entry name" value="MYND-TYPE DOMAIN-CONTAINING PROTEIN"/>
    <property type="match status" value="1"/>
</dbReference>
<dbReference type="EMBL" id="JAGRRH010000009">
    <property type="protein sequence ID" value="KAG7363858.1"/>
    <property type="molecule type" value="Genomic_DNA"/>
</dbReference>
<gene>
    <name evidence="3" type="ORF">IV203_037059</name>
</gene>